<evidence type="ECO:0000256" key="3">
    <source>
        <dbReference type="ARBA" id="ARBA00022741"/>
    </source>
</evidence>
<comment type="subcellular location">
    <subcellularLocation>
        <location evidence="1 8">Cytoplasm</location>
    </subcellularLocation>
</comment>
<dbReference type="GO" id="GO:0007059">
    <property type="term" value="P:chromosome segregation"/>
    <property type="evidence" value="ECO:0007669"/>
    <property type="project" value="UniProtKB-UniRule"/>
</dbReference>
<dbReference type="InterPro" id="IPR027417">
    <property type="entry name" value="P-loop_NTPase"/>
</dbReference>
<dbReference type="CDD" id="cd03278">
    <property type="entry name" value="ABC_SMC_barmotin"/>
    <property type="match status" value="2"/>
</dbReference>
<evidence type="ECO:0000256" key="7">
    <source>
        <dbReference type="ARBA" id="ARBA00023125"/>
    </source>
</evidence>
<dbReference type="RefSeq" id="WP_100742633.1">
    <property type="nucleotide sequence ID" value="NZ_NPDW01000001.1"/>
</dbReference>
<keyword evidence="7 8" id="KW-0238">DNA-binding</keyword>
<dbReference type="Proteomes" id="UP000232145">
    <property type="component" value="Unassembled WGS sequence"/>
</dbReference>
<dbReference type="GO" id="GO:0007062">
    <property type="term" value="P:sister chromatid cohesion"/>
    <property type="evidence" value="ECO:0007669"/>
    <property type="project" value="InterPro"/>
</dbReference>
<comment type="similarity">
    <text evidence="8">Belongs to the SMC family.</text>
</comment>
<feature type="coiled-coil region" evidence="8">
    <location>
        <begin position="739"/>
        <end position="766"/>
    </location>
</feature>
<dbReference type="Gene3D" id="1.10.287.1490">
    <property type="match status" value="1"/>
</dbReference>
<dbReference type="GO" id="GO:0030261">
    <property type="term" value="P:chromosome condensation"/>
    <property type="evidence" value="ECO:0007669"/>
    <property type="project" value="UniProtKB-KW"/>
</dbReference>
<feature type="binding site" evidence="8">
    <location>
        <begin position="32"/>
        <end position="39"/>
    </location>
    <ligand>
        <name>ATP</name>
        <dbReference type="ChEBI" id="CHEBI:30616"/>
    </ligand>
</feature>
<dbReference type="EMBL" id="NPDX01000001">
    <property type="protein sequence ID" value="PJZ85746.1"/>
    <property type="molecule type" value="Genomic_DNA"/>
</dbReference>
<feature type="coiled-coil region" evidence="8">
    <location>
        <begin position="234"/>
        <end position="289"/>
    </location>
</feature>
<dbReference type="InterPro" id="IPR011890">
    <property type="entry name" value="SMC_prok"/>
</dbReference>
<dbReference type="GO" id="GO:0005737">
    <property type="term" value="C:cytoplasm"/>
    <property type="evidence" value="ECO:0007669"/>
    <property type="project" value="UniProtKB-SubCell"/>
</dbReference>
<dbReference type="HAMAP" id="MF_01894">
    <property type="entry name" value="Smc_prok"/>
    <property type="match status" value="1"/>
</dbReference>
<dbReference type="GO" id="GO:0005524">
    <property type="term" value="F:ATP binding"/>
    <property type="evidence" value="ECO:0007669"/>
    <property type="project" value="UniProtKB-UniRule"/>
</dbReference>
<dbReference type="OrthoDB" id="9808768at2"/>
<keyword evidence="6" id="KW-0226">DNA condensation</keyword>
<dbReference type="GO" id="GO:0006260">
    <property type="term" value="P:DNA replication"/>
    <property type="evidence" value="ECO:0007669"/>
    <property type="project" value="UniProtKB-UniRule"/>
</dbReference>
<sequence length="927" mass="107171">MHLKSLSIVGFKTFADETEINFDPGFTAVVGPNGSGKSNIVDSVKWVFGEKSAKGLRGEKMDDVIFHGTESRRAAGFAEVSILFDNDDHFFNIDYPSVKITRRLYPDGENEYYLNDIRTTRKDIEKTLLDTGIGKSSYSILEQGRVDQILNSKPEERRAIFEEAAGVSRFKLDRKEATKKLDDTNQNLLRIQDIMNSMVKDLEVKEKQSEKAEQYFKLKSDLDESDKNLRFLKLRDFKRRMKKSDEDLLEIREKNKSILSLIQNETNLISEKETTKEAKEREIAEIDKKLFDHLSKSQIQKEKIAKNKTFILEYELRIGEILSALETENQATIRLEVEKRAIELENERQREIQSTLQEEIQSLESKRVSLELSIKEEEKSIEEKEGRIGENEKRHIILREKQKTVILELIQELENKKRESREGEEIRNADKADLLSDLNLYQNKLESALKNLESSMVNDGISNLKEIQLSRYSEKLTSFLKREDDFRNLLFDKDGILSKKESIDQEIEDLILENENLTRGIRDNQSNIILHRSHWEETRTHIVELEKKLLESNSRLENQQKEIAVLDERIGEIEKRILGAKEQESVIREKKDSLEKEVEVLEKEIEESYQEFLSMSRILESEKETLQSLVEEISGIKSNITKNQEVFQNLLPLLSEKERTSSALKVQIDSLVEELYNDYSLTDSELETERGGLELDQKAEERRLRSAKSEIQLLGSINPLAIEEYRNIKEIYEHNLKQKVDIESSKKDIEEVLKRINEESEKLFQETFEKIKQNFQETFSTLFNGGRATLELTEKEDSLNSGVEIMAEPPGKHVQNLRLLSGGEKSLTAIALLFAIYMVKPSPFCFLDEIDAALDEANKLRFCQILDRFKDKTQFIVVSHAQSTISRANAIFGVTNEEPGISKILSLRLDEAKSLSKQITQKTGTDN</sequence>
<comment type="caution">
    <text evidence="10">The sequence shown here is derived from an EMBL/GenBank/DDBJ whole genome shotgun (WGS) entry which is preliminary data.</text>
</comment>
<proteinExistence type="inferred from homology"/>
<accession>A0A2N0AN44</accession>
<dbReference type="SUPFAM" id="SSF52540">
    <property type="entry name" value="P-loop containing nucleoside triphosphate hydrolases"/>
    <property type="match status" value="2"/>
</dbReference>
<reference evidence="10 11" key="1">
    <citation type="submission" date="2017-07" db="EMBL/GenBank/DDBJ databases">
        <title>Leptospira spp. isolated from tropical soils.</title>
        <authorList>
            <person name="Thibeaux R."/>
            <person name="Iraola G."/>
            <person name="Ferres I."/>
            <person name="Bierque E."/>
            <person name="Girault D."/>
            <person name="Soupe-Gilbert M.-E."/>
            <person name="Picardeau M."/>
            <person name="Goarant C."/>
        </authorList>
    </citation>
    <scope>NUCLEOTIDE SEQUENCE [LARGE SCALE GENOMIC DNA]</scope>
    <source>
        <strain evidence="10 11">FH2-B-A1</strain>
    </source>
</reference>
<evidence type="ECO:0000256" key="5">
    <source>
        <dbReference type="ARBA" id="ARBA00023054"/>
    </source>
</evidence>
<gene>
    <name evidence="8" type="primary">smc</name>
    <name evidence="10" type="ORF">CH364_05960</name>
</gene>
<dbReference type="GO" id="GO:0016887">
    <property type="term" value="F:ATP hydrolysis activity"/>
    <property type="evidence" value="ECO:0007669"/>
    <property type="project" value="InterPro"/>
</dbReference>
<keyword evidence="2 8" id="KW-0963">Cytoplasm</keyword>
<evidence type="ECO:0000313" key="11">
    <source>
        <dbReference type="Proteomes" id="UP000232145"/>
    </source>
</evidence>
<dbReference type="Pfam" id="PF02463">
    <property type="entry name" value="SMC_N"/>
    <property type="match status" value="1"/>
</dbReference>
<keyword evidence="4 8" id="KW-0067">ATP-binding</keyword>
<keyword evidence="5 8" id="KW-0175">Coiled coil</keyword>
<name>A0A2N0AN44_9LEPT</name>
<feature type="domain" description="RecF/RecN/SMC N-terminal" evidence="9">
    <location>
        <begin position="2"/>
        <end position="902"/>
    </location>
</feature>
<comment type="subunit">
    <text evidence="8">Homodimer.</text>
</comment>
<dbReference type="InterPro" id="IPR024704">
    <property type="entry name" value="SMC"/>
</dbReference>
<comment type="domain">
    <text evidence="8">Contains large globular domains required for ATP hydrolysis at each terminus and a third globular domain forming a flexible hinge near the middle of the molecule. These domains are separated by coiled-coil structures.</text>
</comment>
<dbReference type="AlphaFoldDB" id="A0A2N0AN44"/>
<evidence type="ECO:0000256" key="4">
    <source>
        <dbReference type="ARBA" id="ARBA00022840"/>
    </source>
</evidence>
<dbReference type="InterPro" id="IPR050308">
    <property type="entry name" value="MukB/SMC"/>
</dbReference>
<dbReference type="PIRSF" id="PIRSF005719">
    <property type="entry name" value="SMC"/>
    <property type="match status" value="1"/>
</dbReference>
<dbReference type="Gene3D" id="3.40.50.300">
    <property type="entry name" value="P-loop containing nucleotide triphosphate hydrolases"/>
    <property type="match status" value="2"/>
</dbReference>
<dbReference type="FunFam" id="3.40.50.300:FF:000901">
    <property type="entry name" value="Chromosome partition protein Smc"/>
    <property type="match status" value="1"/>
</dbReference>
<comment type="function">
    <text evidence="8">Required for chromosome condensation and partitioning.</text>
</comment>
<feature type="coiled-coil region" evidence="8">
    <location>
        <begin position="167"/>
        <end position="194"/>
    </location>
</feature>
<feature type="coiled-coil region" evidence="8">
    <location>
        <begin position="500"/>
        <end position="674"/>
    </location>
</feature>
<dbReference type="PANTHER" id="PTHR42963:SF1">
    <property type="entry name" value="DUF4476 DOMAIN-CONTAINING PROTEIN"/>
    <property type="match status" value="1"/>
</dbReference>
<evidence type="ECO:0000256" key="1">
    <source>
        <dbReference type="ARBA" id="ARBA00004496"/>
    </source>
</evidence>
<keyword evidence="3 8" id="KW-0547">Nucleotide-binding</keyword>
<dbReference type="GO" id="GO:0003677">
    <property type="term" value="F:DNA binding"/>
    <property type="evidence" value="ECO:0007669"/>
    <property type="project" value="UniProtKB-UniRule"/>
</dbReference>
<evidence type="ECO:0000256" key="6">
    <source>
        <dbReference type="ARBA" id="ARBA00023067"/>
    </source>
</evidence>
<evidence type="ECO:0000256" key="8">
    <source>
        <dbReference type="HAMAP-Rule" id="MF_01894"/>
    </source>
</evidence>
<keyword evidence="11" id="KW-1185">Reference proteome</keyword>
<evidence type="ECO:0000259" key="9">
    <source>
        <dbReference type="Pfam" id="PF02463"/>
    </source>
</evidence>
<dbReference type="PANTHER" id="PTHR42963">
    <property type="entry name" value="CHROMOSOME PARTITION PROTEIN MUKB"/>
    <property type="match status" value="1"/>
</dbReference>
<organism evidence="10 11">
    <name type="scientific">Leptospira harrisiae</name>
    <dbReference type="NCBI Taxonomy" id="2023189"/>
    <lineage>
        <taxon>Bacteria</taxon>
        <taxon>Pseudomonadati</taxon>
        <taxon>Spirochaetota</taxon>
        <taxon>Spirochaetia</taxon>
        <taxon>Leptospirales</taxon>
        <taxon>Leptospiraceae</taxon>
        <taxon>Leptospira</taxon>
    </lineage>
</organism>
<protein>
    <recommendedName>
        <fullName evidence="8">Chromosome partition protein Smc</fullName>
    </recommendedName>
</protein>
<feature type="coiled-coil region" evidence="8">
    <location>
        <begin position="334"/>
        <end position="451"/>
    </location>
</feature>
<evidence type="ECO:0000313" key="10">
    <source>
        <dbReference type="EMBL" id="PJZ85746.1"/>
    </source>
</evidence>
<evidence type="ECO:0000256" key="2">
    <source>
        <dbReference type="ARBA" id="ARBA00022490"/>
    </source>
</evidence>
<dbReference type="InterPro" id="IPR003395">
    <property type="entry name" value="RecF/RecN/SMC_N"/>
</dbReference>